<dbReference type="PANTHER" id="PTHR21402:SF5">
    <property type="entry name" value="GAMETOCYTE SPECIFIC FACTOR 1"/>
    <property type="match status" value="1"/>
</dbReference>
<dbReference type="AlphaFoldDB" id="A0A9J6C608"/>
<gene>
    <name evidence="5" type="ORF">PVAND_007114</name>
</gene>
<keyword evidence="2" id="KW-0863">Zinc-finger</keyword>
<dbReference type="Pfam" id="PF05253">
    <property type="entry name" value="zf-U11-48K"/>
    <property type="match status" value="1"/>
</dbReference>
<accession>A0A9J6C608</accession>
<dbReference type="EMBL" id="JADBJN010000002">
    <property type="protein sequence ID" value="KAG5677349.1"/>
    <property type="molecule type" value="Genomic_DNA"/>
</dbReference>
<reference evidence="5" key="1">
    <citation type="submission" date="2021-03" db="EMBL/GenBank/DDBJ databases">
        <title>Chromosome level genome of the anhydrobiotic midge Polypedilum vanderplanki.</title>
        <authorList>
            <person name="Yoshida Y."/>
            <person name="Kikawada T."/>
            <person name="Gusev O."/>
        </authorList>
    </citation>
    <scope>NUCLEOTIDE SEQUENCE</scope>
    <source>
        <strain evidence="5">NIAS01</strain>
        <tissue evidence="5">Whole body or cell culture</tissue>
    </source>
</reference>
<keyword evidence="6" id="KW-1185">Reference proteome</keyword>
<dbReference type="Proteomes" id="UP001107558">
    <property type="component" value="Chromosome 2"/>
</dbReference>
<feature type="domain" description="CHHC U11-48K-type" evidence="4">
    <location>
        <begin position="7"/>
        <end position="34"/>
    </location>
</feature>
<dbReference type="InterPro" id="IPR036236">
    <property type="entry name" value="Znf_C2H2_sf"/>
</dbReference>
<evidence type="ECO:0000313" key="6">
    <source>
        <dbReference type="Proteomes" id="UP001107558"/>
    </source>
</evidence>
<evidence type="ECO:0000256" key="3">
    <source>
        <dbReference type="ARBA" id="ARBA00022833"/>
    </source>
</evidence>
<evidence type="ECO:0000256" key="2">
    <source>
        <dbReference type="ARBA" id="ARBA00022771"/>
    </source>
</evidence>
<organism evidence="5 6">
    <name type="scientific">Polypedilum vanderplanki</name>
    <name type="common">Sleeping chironomid midge</name>
    <dbReference type="NCBI Taxonomy" id="319348"/>
    <lineage>
        <taxon>Eukaryota</taxon>
        <taxon>Metazoa</taxon>
        <taxon>Ecdysozoa</taxon>
        <taxon>Arthropoda</taxon>
        <taxon>Hexapoda</taxon>
        <taxon>Insecta</taxon>
        <taxon>Pterygota</taxon>
        <taxon>Neoptera</taxon>
        <taxon>Endopterygota</taxon>
        <taxon>Diptera</taxon>
        <taxon>Nematocera</taxon>
        <taxon>Chironomoidea</taxon>
        <taxon>Chironomidae</taxon>
        <taxon>Chironominae</taxon>
        <taxon>Polypedilum</taxon>
        <taxon>Polypedilum</taxon>
    </lineage>
</organism>
<protein>
    <recommendedName>
        <fullName evidence="4">CHHC U11-48K-type domain-containing protein</fullName>
    </recommendedName>
</protein>
<keyword evidence="3" id="KW-0862">Zinc</keyword>
<dbReference type="PANTHER" id="PTHR21402">
    <property type="entry name" value="GAMETOCYTE SPECIFIC FACTOR 1-RELATED"/>
    <property type="match status" value="1"/>
</dbReference>
<evidence type="ECO:0000313" key="5">
    <source>
        <dbReference type="EMBL" id="KAG5677349.1"/>
    </source>
</evidence>
<name>A0A9J6C608_POLVA</name>
<dbReference type="InterPro" id="IPR022776">
    <property type="entry name" value="TRM13/UPF0224_CHHC_Znf_dom"/>
</dbReference>
<evidence type="ECO:0000259" key="4">
    <source>
        <dbReference type="PROSITE" id="PS51800"/>
    </source>
</evidence>
<proteinExistence type="predicted"/>
<comment type="caution">
    <text evidence="5">The sequence shown here is derived from an EMBL/GenBank/DDBJ whole genome shotgun (WGS) entry which is preliminary data.</text>
</comment>
<dbReference type="PROSITE" id="PS51800">
    <property type="entry name" value="ZF_CHHC_U11_48K"/>
    <property type="match status" value="1"/>
</dbReference>
<dbReference type="InterPro" id="IPR051591">
    <property type="entry name" value="UPF0224_FAM112_RNA_Proc"/>
</dbReference>
<evidence type="ECO:0000256" key="1">
    <source>
        <dbReference type="ARBA" id="ARBA00022723"/>
    </source>
</evidence>
<dbReference type="GO" id="GO:0008270">
    <property type="term" value="F:zinc ion binding"/>
    <property type="evidence" value="ECO:0007669"/>
    <property type="project" value="UniProtKB-KW"/>
</dbReference>
<sequence length="79" mass="9502">MEDDKEMVVCPYNESHIILRARLPFHLLKCQKTYMGKKMIKCPYNAMHIFENSSLLRKHIELGECEDFKFNYDHSFNCK</sequence>
<keyword evidence="1" id="KW-0479">Metal-binding</keyword>
<dbReference type="SUPFAM" id="SSF57667">
    <property type="entry name" value="beta-beta-alpha zinc fingers"/>
    <property type="match status" value="1"/>
</dbReference>
<dbReference type="OrthoDB" id="7788311at2759"/>